<dbReference type="Proteomes" id="UP001642487">
    <property type="component" value="Chromosome 6"/>
</dbReference>
<dbReference type="Pfam" id="PF25019">
    <property type="entry name" value="LRR_R13L1-DRL21"/>
    <property type="match status" value="2"/>
</dbReference>
<sequence length="474" mass="54212">MWIAQGFIRPSEERNVTMEDVGDKYFNILLSRSLFQDVVKDKRGRTIYCKMHDFIHDVACAISRDGRRTFDYSDKAARKLHMLTFNSRVFHHEIANCICLRVLIADSYVITELPNSIAELKHLSEREEGRSYNDLDVLEGLEPHENLQALRIQNFAGELLPGRIFLSKLEVLEIRNLPSVRRIGDEFCGNYCKERTLFPELKTFHIFEMKSLEHWEEIASISNGTMFPHLQSLSIICCVNLMNIPNIFASCWKKLDVDVNSASFLSFRGHGKLRSLKILGCEKLTKLPDGLEFCSSLENLWISNCSNLNLQNMHSLSCLSIRDFQKLPNGIASLLNLKDLSIHGDLQGYDWNPLIHLRSLESLALANSAIGAVQLPQQLECLTALRSLHISHFDKVTLPEWFGNFTSLEMLKLYNCRNLKNLPSQKALSNLVRLSSLRVYGCSQLELGNGCFQLVKTSNGSNQFLHEIHAPFYW</sequence>
<keyword evidence="1" id="KW-0433">Leucine-rich repeat</keyword>
<feature type="domain" description="R13L1/DRL21-like LRR repeat region" evidence="5">
    <location>
        <begin position="121"/>
        <end position="183"/>
    </location>
</feature>
<evidence type="ECO:0000256" key="1">
    <source>
        <dbReference type="ARBA" id="ARBA00022614"/>
    </source>
</evidence>
<evidence type="ECO:0000259" key="5">
    <source>
        <dbReference type="Pfam" id="PF25019"/>
    </source>
</evidence>
<accession>A0ABP0Z2N4</accession>
<feature type="domain" description="R13L1/DRL21-like LRR repeat region" evidence="5">
    <location>
        <begin position="377"/>
        <end position="435"/>
    </location>
</feature>
<reference evidence="6 7" key="1">
    <citation type="submission" date="2024-03" db="EMBL/GenBank/DDBJ databases">
        <authorList>
            <person name="Gkanogiannis A."/>
            <person name="Becerra Lopez-Lavalle L."/>
        </authorList>
    </citation>
    <scope>NUCLEOTIDE SEQUENCE [LARGE SCALE GENOMIC DNA]</scope>
</reference>
<name>A0ABP0Z2N4_9ROSI</name>
<dbReference type="EMBL" id="OZ021740">
    <property type="protein sequence ID" value="CAK9324907.1"/>
    <property type="molecule type" value="Genomic_DNA"/>
</dbReference>
<proteinExistence type="predicted"/>
<dbReference type="InterPro" id="IPR056789">
    <property type="entry name" value="LRR_R13L1-DRL21"/>
</dbReference>
<dbReference type="Pfam" id="PF23559">
    <property type="entry name" value="WHD_DRP"/>
    <property type="match status" value="1"/>
</dbReference>
<dbReference type="InterPro" id="IPR032675">
    <property type="entry name" value="LRR_dom_sf"/>
</dbReference>
<dbReference type="PANTHER" id="PTHR36766:SF70">
    <property type="entry name" value="DISEASE RESISTANCE PROTEIN RGA4"/>
    <property type="match status" value="1"/>
</dbReference>
<feature type="domain" description="Disease resistance protein winged helix" evidence="4">
    <location>
        <begin position="1"/>
        <end position="59"/>
    </location>
</feature>
<protein>
    <submittedName>
        <fullName evidence="6">Uncharacterized protein</fullName>
    </submittedName>
</protein>
<dbReference type="InterPro" id="IPR058922">
    <property type="entry name" value="WHD_DRP"/>
</dbReference>
<evidence type="ECO:0000259" key="4">
    <source>
        <dbReference type="Pfam" id="PF23559"/>
    </source>
</evidence>
<dbReference type="PANTHER" id="PTHR36766">
    <property type="entry name" value="PLANT BROAD-SPECTRUM MILDEW RESISTANCE PROTEIN RPW8"/>
    <property type="match status" value="1"/>
</dbReference>
<keyword evidence="7" id="KW-1185">Reference proteome</keyword>
<evidence type="ECO:0000256" key="3">
    <source>
        <dbReference type="ARBA" id="ARBA00022821"/>
    </source>
</evidence>
<evidence type="ECO:0000256" key="2">
    <source>
        <dbReference type="ARBA" id="ARBA00022737"/>
    </source>
</evidence>
<evidence type="ECO:0000313" key="7">
    <source>
        <dbReference type="Proteomes" id="UP001642487"/>
    </source>
</evidence>
<dbReference type="SUPFAM" id="SSF52058">
    <property type="entry name" value="L domain-like"/>
    <property type="match status" value="1"/>
</dbReference>
<keyword evidence="2" id="KW-0677">Repeat</keyword>
<dbReference type="Gene3D" id="3.80.10.10">
    <property type="entry name" value="Ribonuclease Inhibitor"/>
    <property type="match status" value="2"/>
</dbReference>
<gene>
    <name evidence="6" type="ORF">CITCOLO1_LOCUS17155</name>
</gene>
<evidence type="ECO:0000313" key="6">
    <source>
        <dbReference type="EMBL" id="CAK9324907.1"/>
    </source>
</evidence>
<organism evidence="6 7">
    <name type="scientific">Citrullus colocynthis</name>
    <name type="common">colocynth</name>
    <dbReference type="NCBI Taxonomy" id="252529"/>
    <lineage>
        <taxon>Eukaryota</taxon>
        <taxon>Viridiplantae</taxon>
        <taxon>Streptophyta</taxon>
        <taxon>Embryophyta</taxon>
        <taxon>Tracheophyta</taxon>
        <taxon>Spermatophyta</taxon>
        <taxon>Magnoliopsida</taxon>
        <taxon>eudicotyledons</taxon>
        <taxon>Gunneridae</taxon>
        <taxon>Pentapetalae</taxon>
        <taxon>rosids</taxon>
        <taxon>fabids</taxon>
        <taxon>Cucurbitales</taxon>
        <taxon>Cucurbitaceae</taxon>
        <taxon>Benincaseae</taxon>
        <taxon>Citrullus</taxon>
    </lineage>
</organism>
<keyword evidence="3" id="KW-0611">Plant defense</keyword>